<evidence type="ECO:0000313" key="16">
    <source>
        <dbReference type="Proteomes" id="UP000077363"/>
    </source>
</evidence>
<dbReference type="Gene3D" id="3.20.20.70">
    <property type="entry name" value="Aldolase class I"/>
    <property type="match status" value="1"/>
</dbReference>
<feature type="binding site" evidence="11">
    <location>
        <position position="124"/>
    </location>
    <ligand>
        <name>Zn(2+)</name>
        <dbReference type="ChEBI" id="CHEBI:29105"/>
        <note>catalytic</note>
    </ligand>
</feature>
<dbReference type="InterPro" id="IPR030656">
    <property type="entry name" value="ALAD_AS"/>
</dbReference>
<name>A0A172T8P0_9DEIO</name>
<dbReference type="PIRSF" id="PIRSF001415">
    <property type="entry name" value="Porphbilin_synth"/>
    <property type="match status" value="1"/>
</dbReference>
<comment type="catalytic activity">
    <reaction evidence="8 13">
        <text>2 5-aminolevulinate = porphobilinogen + 2 H2O + H(+)</text>
        <dbReference type="Rhea" id="RHEA:24064"/>
        <dbReference type="ChEBI" id="CHEBI:15377"/>
        <dbReference type="ChEBI" id="CHEBI:15378"/>
        <dbReference type="ChEBI" id="CHEBI:58126"/>
        <dbReference type="ChEBI" id="CHEBI:356416"/>
        <dbReference type="EC" id="4.2.1.24"/>
    </reaction>
</comment>
<comment type="similarity">
    <text evidence="2 14">Belongs to the ALAD family.</text>
</comment>
<evidence type="ECO:0000256" key="4">
    <source>
        <dbReference type="ARBA" id="ARBA00020771"/>
    </source>
</evidence>
<dbReference type="PATRIC" id="fig|1182568.3.peg.1253"/>
<evidence type="ECO:0000256" key="12">
    <source>
        <dbReference type="PIRSR" id="PIRSR001415-5"/>
    </source>
</evidence>
<dbReference type="NCBIfam" id="NF006762">
    <property type="entry name" value="PRK09283.1"/>
    <property type="match status" value="1"/>
</dbReference>
<dbReference type="InterPro" id="IPR013785">
    <property type="entry name" value="Aldolase_TIM"/>
</dbReference>
<keyword evidence="11" id="KW-0862">Zinc</keyword>
<dbReference type="STRING" id="1182568.SU48_06015"/>
<feature type="binding site" evidence="12">
    <location>
        <position position="243"/>
    </location>
    <ligand>
        <name>Mg(2+)</name>
        <dbReference type="ChEBI" id="CHEBI:18420"/>
    </ligand>
</feature>
<evidence type="ECO:0000256" key="1">
    <source>
        <dbReference type="ARBA" id="ARBA00004694"/>
    </source>
</evidence>
<feature type="binding site" evidence="10">
    <location>
        <position position="284"/>
    </location>
    <ligand>
        <name>5-aminolevulinate</name>
        <dbReference type="ChEBI" id="CHEBI:356416"/>
        <label>2</label>
    </ligand>
</feature>
<evidence type="ECO:0000256" key="8">
    <source>
        <dbReference type="ARBA" id="ARBA00047651"/>
    </source>
</evidence>
<dbReference type="KEGG" id="dpu:SU48_06015"/>
<dbReference type="GO" id="GO:0004655">
    <property type="term" value="F:porphobilinogen synthase activity"/>
    <property type="evidence" value="ECO:0007669"/>
    <property type="project" value="UniProtKB-EC"/>
</dbReference>
<evidence type="ECO:0000256" key="14">
    <source>
        <dbReference type="RuleBase" id="RU004161"/>
    </source>
</evidence>
<evidence type="ECO:0000256" key="7">
    <source>
        <dbReference type="ARBA" id="ARBA00023244"/>
    </source>
</evidence>
<keyword evidence="12" id="KW-0460">Magnesium</keyword>
<dbReference type="EMBL" id="CP011387">
    <property type="protein sequence ID" value="ANE43395.1"/>
    <property type="molecule type" value="Genomic_DNA"/>
</dbReference>
<dbReference type="RefSeq" id="WP_064014461.1">
    <property type="nucleotide sequence ID" value="NZ_CP011387.1"/>
</dbReference>
<keyword evidence="5" id="KW-0350">Heme biosynthesis</keyword>
<reference evidence="15 16" key="1">
    <citation type="submission" date="2015-01" db="EMBL/GenBank/DDBJ databases">
        <title>Deinococcus puniceus/DY1/ whole genome sequencing.</title>
        <authorList>
            <person name="Kim M.K."/>
            <person name="Srinivasan S."/>
            <person name="Lee J.-J."/>
        </authorList>
    </citation>
    <scope>NUCLEOTIDE SEQUENCE [LARGE SCALE GENOMIC DNA]</scope>
    <source>
        <strain evidence="15 16">DY1</strain>
    </source>
</reference>
<dbReference type="InterPro" id="IPR001731">
    <property type="entry name" value="ALAD"/>
</dbReference>
<dbReference type="GO" id="GO:0006782">
    <property type="term" value="P:protoporphyrinogen IX biosynthetic process"/>
    <property type="evidence" value="ECO:0007669"/>
    <property type="project" value="UniProtKB-UniPathway"/>
</dbReference>
<dbReference type="PROSITE" id="PS00169">
    <property type="entry name" value="D_ALA_DEHYDRATASE"/>
    <property type="match status" value="1"/>
</dbReference>
<dbReference type="AlphaFoldDB" id="A0A172T8P0"/>
<organism evidence="15 16">
    <name type="scientific">Deinococcus puniceus</name>
    <dbReference type="NCBI Taxonomy" id="1182568"/>
    <lineage>
        <taxon>Bacteria</taxon>
        <taxon>Thermotogati</taxon>
        <taxon>Deinococcota</taxon>
        <taxon>Deinococci</taxon>
        <taxon>Deinococcales</taxon>
        <taxon>Deinococcaceae</taxon>
        <taxon>Deinococcus</taxon>
    </lineage>
</organism>
<feature type="binding site" evidence="10">
    <location>
        <position position="323"/>
    </location>
    <ligand>
        <name>5-aminolevulinate</name>
        <dbReference type="ChEBI" id="CHEBI:356416"/>
        <label>2</label>
    </ligand>
</feature>
<dbReference type="Pfam" id="PF00490">
    <property type="entry name" value="ALAD"/>
    <property type="match status" value="1"/>
</dbReference>
<evidence type="ECO:0000256" key="3">
    <source>
        <dbReference type="ARBA" id="ARBA00012053"/>
    </source>
</evidence>
<evidence type="ECO:0000313" key="15">
    <source>
        <dbReference type="EMBL" id="ANE43395.1"/>
    </source>
</evidence>
<feature type="binding site" evidence="11">
    <location>
        <position position="134"/>
    </location>
    <ligand>
        <name>Zn(2+)</name>
        <dbReference type="ChEBI" id="CHEBI:29105"/>
        <note>catalytic</note>
    </ligand>
</feature>
<evidence type="ECO:0000256" key="6">
    <source>
        <dbReference type="ARBA" id="ARBA00023239"/>
    </source>
</evidence>
<dbReference type="PANTHER" id="PTHR11458">
    <property type="entry name" value="DELTA-AMINOLEVULINIC ACID DEHYDRATASE"/>
    <property type="match status" value="1"/>
</dbReference>
<dbReference type="GO" id="GO:0005829">
    <property type="term" value="C:cytosol"/>
    <property type="evidence" value="ECO:0007669"/>
    <property type="project" value="TreeGrafter"/>
</dbReference>
<evidence type="ECO:0000256" key="5">
    <source>
        <dbReference type="ARBA" id="ARBA00023133"/>
    </source>
</evidence>
<feature type="active site" description="Schiff-base intermediate with substrate" evidence="9">
    <location>
        <position position="258"/>
    </location>
</feature>
<dbReference type="PRINTS" id="PR00144">
    <property type="entry name" value="DALDHYDRTASE"/>
</dbReference>
<dbReference type="Proteomes" id="UP000077363">
    <property type="component" value="Chromosome"/>
</dbReference>
<feature type="binding site" evidence="11">
    <location>
        <position position="126"/>
    </location>
    <ligand>
        <name>Zn(2+)</name>
        <dbReference type="ChEBI" id="CHEBI:29105"/>
        <note>catalytic</note>
    </ligand>
</feature>
<evidence type="ECO:0000256" key="13">
    <source>
        <dbReference type="RuleBase" id="RU000515"/>
    </source>
</evidence>
<keyword evidence="6 13" id="KW-0456">Lyase</keyword>
<gene>
    <name evidence="15" type="ORF">SU48_06015</name>
</gene>
<accession>A0A172T8P0</accession>
<feature type="active site" description="Schiff-base intermediate with substrate" evidence="9">
    <location>
        <position position="204"/>
    </location>
</feature>
<feature type="binding site" evidence="10">
    <location>
        <position position="214"/>
    </location>
    <ligand>
        <name>5-aminolevulinate</name>
        <dbReference type="ChEBI" id="CHEBI:356416"/>
        <label>1</label>
    </ligand>
</feature>
<keyword evidence="16" id="KW-1185">Reference proteome</keyword>
<feature type="binding site" evidence="10">
    <location>
        <position position="226"/>
    </location>
    <ligand>
        <name>5-aminolevulinate</name>
        <dbReference type="ChEBI" id="CHEBI:356416"/>
        <label>1</label>
    </ligand>
</feature>
<evidence type="ECO:0000256" key="9">
    <source>
        <dbReference type="PIRSR" id="PIRSR001415-1"/>
    </source>
</evidence>
<comment type="pathway">
    <text evidence="1">Porphyrin-containing compound metabolism; protoporphyrin-IX biosynthesis; coproporphyrinogen-III from 5-aminolevulinate: step 1/4.</text>
</comment>
<proteinExistence type="inferred from homology"/>
<dbReference type="FunFam" id="3.20.20.70:FF:000019">
    <property type="entry name" value="Delta-aminolevulinic acid dehydratase"/>
    <property type="match status" value="1"/>
</dbReference>
<dbReference type="UniPathway" id="UPA00251">
    <property type="reaction ID" value="UER00318"/>
</dbReference>
<dbReference type="CDD" id="cd00384">
    <property type="entry name" value="ALAD_PBGS"/>
    <property type="match status" value="1"/>
</dbReference>
<evidence type="ECO:0000256" key="11">
    <source>
        <dbReference type="PIRSR" id="PIRSR001415-3"/>
    </source>
</evidence>
<dbReference type="PANTHER" id="PTHR11458:SF0">
    <property type="entry name" value="DELTA-AMINOLEVULINIC ACID DEHYDRATASE"/>
    <property type="match status" value="1"/>
</dbReference>
<keyword evidence="7 13" id="KW-0627">Porphyrin biosynthesis</keyword>
<evidence type="ECO:0000256" key="2">
    <source>
        <dbReference type="ARBA" id="ARBA00008055"/>
    </source>
</evidence>
<dbReference type="OrthoDB" id="9805001at2"/>
<comment type="subunit">
    <text evidence="13">Homooctamer.</text>
</comment>
<dbReference type="SMART" id="SM01004">
    <property type="entry name" value="ALAD"/>
    <property type="match status" value="1"/>
</dbReference>
<evidence type="ECO:0000256" key="10">
    <source>
        <dbReference type="PIRSR" id="PIRSR001415-2"/>
    </source>
</evidence>
<sequence>MPDSTLPIPTDRPRRLRRTPALRALTREITLAPAHLIHPMFVHEEAFDTPITTMPGVSRHSLESAVAQAGEALALGIRSVILFGIPAHKDALGTQAYADEGIIQRAARAIKSAHPALTVIADTCLCEYTDHGHCGPLCEIQGGEWTVDNDPSLELLAQTAVSQARAGADVVAPSAMMDGQVGAIRAALDAAGFSHVPVMSYAVKYASAYYGPFREAAGSTPSVGDRATYQMDPAGGYREALREAKLDVAQGADYLMVKPALAYLDVIKLLRDNFDLPLVTYNVSGEYALIKAAAQLGFMDERRTVLETLTGMRRAGADAIITYHALDAARWLAGE</sequence>
<dbReference type="GO" id="GO:0008270">
    <property type="term" value="F:zinc ion binding"/>
    <property type="evidence" value="ECO:0007669"/>
    <property type="project" value="TreeGrafter"/>
</dbReference>
<keyword evidence="11" id="KW-0479">Metal-binding</keyword>
<protein>
    <recommendedName>
        <fullName evidence="4 13">Delta-aminolevulinic acid dehydratase</fullName>
        <ecNumber evidence="3 13">4.2.1.24</ecNumber>
    </recommendedName>
</protein>
<dbReference type="SUPFAM" id="SSF51569">
    <property type="entry name" value="Aldolase"/>
    <property type="match status" value="1"/>
</dbReference>
<dbReference type="EC" id="4.2.1.24" evidence="3 13"/>